<dbReference type="EMBL" id="JAQOWY010000002">
    <property type="protein sequence ID" value="KAK1857180.1"/>
    <property type="molecule type" value="Genomic_DNA"/>
</dbReference>
<dbReference type="AlphaFoldDB" id="A0AAD9B1D6"/>
<dbReference type="InterPro" id="IPR014347">
    <property type="entry name" value="Tautomerase/MIF_sf"/>
</dbReference>
<protein>
    <recommendedName>
        <fullName evidence="1">Tautomerase cis-CaaD-like domain-containing protein</fullName>
    </recommendedName>
</protein>
<evidence type="ECO:0000313" key="2">
    <source>
        <dbReference type="EMBL" id="KAK1857180.1"/>
    </source>
</evidence>
<dbReference type="Gene3D" id="3.30.429.10">
    <property type="entry name" value="Macrophage Migration Inhibitory Factor"/>
    <property type="match status" value="1"/>
</dbReference>
<gene>
    <name evidence="2" type="ORF">CCHR01_00254</name>
</gene>
<evidence type="ECO:0000259" key="1">
    <source>
        <dbReference type="Pfam" id="PF14832"/>
    </source>
</evidence>
<feature type="domain" description="Tautomerase cis-CaaD-like" evidence="1">
    <location>
        <begin position="1"/>
        <end position="146"/>
    </location>
</feature>
<dbReference type="Pfam" id="PF14832">
    <property type="entry name" value="Tautomerase_3"/>
    <property type="match status" value="1"/>
</dbReference>
<dbReference type="InterPro" id="IPR028116">
    <property type="entry name" value="Cis-CaaD-like"/>
</dbReference>
<reference evidence="2" key="1">
    <citation type="submission" date="2023-01" db="EMBL/GenBank/DDBJ databases">
        <title>Colletotrichum chrysophilum M932 genome sequence.</title>
        <authorList>
            <person name="Baroncelli R."/>
        </authorList>
    </citation>
    <scope>NUCLEOTIDE SEQUENCE</scope>
    <source>
        <strain evidence="2">M932</strain>
    </source>
</reference>
<proteinExistence type="predicted"/>
<comment type="caution">
    <text evidence="2">The sequence shown here is derived from an EMBL/GenBank/DDBJ whole genome shotgun (WGS) entry which is preliminary data.</text>
</comment>
<keyword evidence="3" id="KW-1185">Reference proteome</keyword>
<accession>A0AAD9B1D6</accession>
<sequence>MPFYQVYHTYPLAGHQRQAIATSITNLHCKAFNTPSFFVHVNFIKQEDAPAEDTYFMAGKPHSSNSNRVVAVVRTSPNRTKADWDKLAADIEDAWDEAVQDKSHGSEKGARDINKSLLMVVFTPMLAVREGGMAIPEAGHENQWLKKQLPYFKNMSEKHGLQEFTDMLEEFRHRGLAE</sequence>
<organism evidence="2 3">
    <name type="scientific">Colletotrichum chrysophilum</name>
    <dbReference type="NCBI Taxonomy" id="1836956"/>
    <lineage>
        <taxon>Eukaryota</taxon>
        <taxon>Fungi</taxon>
        <taxon>Dikarya</taxon>
        <taxon>Ascomycota</taxon>
        <taxon>Pezizomycotina</taxon>
        <taxon>Sordariomycetes</taxon>
        <taxon>Hypocreomycetidae</taxon>
        <taxon>Glomerellales</taxon>
        <taxon>Glomerellaceae</taxon>
        <taxon>Colletotrichum</taxon>
        <taxon>Colletotrichum gloeosporioides species complex</taxon>
    </lineage>
</organism>
<evidence type="ECO:0000313" key="3">
    <source>
        <dbReference type="Proteomes" id="UP001243330"/>
    </source>
</evidence>
<name>A0AAD9B1D6_9PEZI</name>
<dbReference type="Proteomes" id="UP001243330">
    <property type="component" value="Unassembled WGS sequence"/>
</dbReference>